<protein>
    <recommendedName>
        <fullName evidence="4">DUF2304 domain-containing protein</fullName>
    </recommendedName>
</protein>
<evidence type="ECO:0008006" key="4">
    <source>
        <dbReference type="Google" id="ProtNLM"/>
    </source>
</evidence>
<proteinExistence type="predicted"/>
<organism evidence="2 3">
    <name type="scientific">Methanobrevibacter gottschalkii</name>
    <dbReference type="NCBI Taxonomy" id="190974"/>
    <lineage>
        <taxon>Archaea</taxon>
        <taxon>Methanobacteriati</taxon>
        <taxon>Methanobacteriota</taxon>
        <taxon>Methanomada group</taxon>
        <taxon>Methanobacteria</taxon>
        <taxon>Methanobacteriales</taxon>
        <taxon>Methanobacteriaceae</taxon>
        <taxon>Methanobrevibacter</taxon>
    </lineage>
</organism>
<feature type="transmembrane region" description="Helical" evidence="1">
    <location>
        <begin position="6"/>
        <end position="23"/>
    </location>
</feature>
<gene>
    <name evidence="2" type="ORF">SAMN05216439_1729</name>
</gene>
<name>A0A1H7L9A8_9EURY</name>
<dbReference type="Pfam" id="PF10066">
    <property type="entry name" value="DUF2304"/>
    <property type="match status" value="1"/>
</dbReference>
<keyword evidence="1" id="KW-0812">Transmembrane</keyword>
<dbReference type="EMBL" id="FOAK01000007">
    <property type="protein sequence ID" value="SEK95444.1"/>
    <property type="molecule type" value="Genomic_DNA"/>
</dbReference>
<feature type="transmembrane region" description="Helical" evidence="1">
    <location>
        <begin position="61"/>
        <end position="82"/>
    </location>
</feature>
<dbReference type="Proteomes" id="UP000199506">
    <property type="component" value="Unassembled WGS sequence"/>
</dbReference>
<dbReference type="AlphaFoldDB" id="A0A1H7L9A8"/>
<accession>A0A1H7L9A8</accession>
<sequence length="115" mass="13391">MLFYSILFPIISLIAIIWLLWRYLNEKDSLITVILWAVFLIIVSVFAIFPHASTTFAKLFGITRGLDFIIIIVFAVLVYTIFKLYYKIDKLEDNINKIVKEVALSNEISLKDKED</sequence>
<evidence type="ECO:0000256" key="1">
    <source>
        <dbReference type="SAM" id="Phobius"/>
    </source>
</evidence>
<dbReference type="STRING" id="190974.SAMN05216439_1729"/>
<feature type="transmembrane region" description="Helical" evidence="1">
    <location>
        <begin position="30"/>
        <end position="49"/>
    </location>
</feature>
<evidence type="ECO:0000313" key="3">
    <source>
        <dbReference type="Proteomes" id="UP000199506"/>
    </source>
</evidence>
<reference evidence="2 3" key="1">
    <citation type="submission" date="2016-10" db="EMBL/GenBank/DDBJ databases">
        <authorList>
            <person name="de Groot N.N."/>
        </authorList>
    </citation>
    <scope>NUCLEOTIDE SEQUENCE [LARGE SCALE GENOMIC DNA]</scope>
    <source>
        <strain evidence="2 3">DSM 11978</strain>
    </source>
</reference>
<keyword evidence="1" id="KW-1133">Transmembrane helix</keyword>
<dbReference type="RefSeq" id="WP_069575163.1">
    <property type="nucleotide sequence ID" value="NZ_FOAK01000007.1"/>
</dbReference>
<dbReference type="OrthoDB" id="78194at2157"/>
<keyword evidence="1" id="KW-0472">Membrane</keyword>
<evidence type="ECO:0000313" key="2">
    <source>
        <dbReference type="EMBL" id="SEK95444.1"/>
    </source>
</evidence>
<dbReference type="InterPro" id="IPR019277">
    <property type="entry name" value="DUF2304"/>
</dbReference>